<dbReference type="Proteomes" id="UP000515789">
    <property type="component" value="Chromosome"/>
</dbReference>
<feature type="transmembrane region" description="Helical" evidence="1">
    <location>
        <begin position="53"/>
        <end position="74"/>
    </location>
</feature>
<gene>
    <name evidence="2" type="ORF">E5259_13790</name>
</gene>
<feature type="transmembrane region" description="Helical" evidence="1">
    <location>
        <begin position="258"/>
        <end position="278"/>
    </location>
</feature>
<feature type="transmembrane region" description="Helical" evidence="1">
    <location>
        <begin position="154"/>
        <end position="173"/>
    </location>
</feature>
<proteinExistence type="predicted"/>
<feature type="transmembrane region" description="Helical" evidence="1">
    <location>
        <begin position="131"/>
        <end position="149"/>
    </location>
</feature>
<feature type="transmembrane region" description="Helical" evidence="1">
    <location>
        <begin position="95"/>
        <end position="125"/>
    </location>
</feature>
<evidence type="ECO:0000256" key="1">
    <source>
        <dbReference type="SAM" id="Phobius"/>
    </source>
</evidence>
<sequence length="409" mass="45998">MPLTFGRPCVMNMMFKAFAKKLFGEKYERLIKTLLICMIVFSGLRISGFRIQIAPVILYLTVFAFTTGVMWQALCSHDNTAYMQNMLMVPFDRNAFVFSYITALGTYTLLTKTAVLLAVLLAVTVWNAAKLMGIILCAVNAVLMTAGIFPLRRYWYMGVLWAAAFTAVVFFGWEKPSFFPIMAAYSISAFLLLLTADGYSFCLRESVRGRTLKSHRHYSVRRYLFRYLKDHKNFLINTAIMWCVACVLPVFFGKMENMFFVPICFAILSLNTPVCILLSCDPSLEQAVRFLPGQKKAFCVPYCLFLFLCSLTADMIFLCSLQIQAGGVTGVTAATAVFFSLQSAVFSVLLEWFYPIRGWKIESDLWHHPRKYIVPAAMLLLAGVVGTVPAVIPALMILLAAEIAVLLMN</sequence>
<evidence type="ECO:0000313" key="3">
    <source>
        <dbReference type="Proteomes" id="UP000515789"/>
    </source>
</evidence>
<feature type="transmembrane region" description="Helical" evidence="1">
    <location>
        <begin position="299"/>
        <end position="325"/>
    </location>
</feature>
<feature type="transmembrane region" description="Helical" evidence="1">
    <location>
        <begin position="30"/>
        <end position="47"/>
    </location>
</feature>
<keyword evidence="1" id="KW-0812">Transmembrane</keyword>
<dbReference type="EMBL" id="CP039126">
    <property type="protein sequence ID" value="QMW78574.1"/>
    <property type="molecule type" value="Genomic_DNA"/>
</dbReference>
<feature type="transmembrane region" description="Helical" evidence="1">
    <location>
        <begin position="234"/>
        <end position="252"/>
    </location>
</feature>
<accession>A0A7G5MVD1</accession>
<organism evidence="2 3">
    <name type="scientific">Blautia producta</name>
    <dbReference type="NCBI Taxonomy" id="33035"/>
    <lineage>
        <taxon>Bacteria</taxon>
        <taxon>Bacillati</taxon>
        <taxon>Bacillota</taxon>
        <taxon>Clostridia</taxon>
        <taxon>Lachnospirales</taxon>
        <taxon>Lachnospiraceae</taxon>
        <taxon>Blautia</taxon>
    </lineage>
</organism>
<reference evidence="2 3" key="1">
    <citation type="submission" date="2019-04" db="EMBL/GenBank/DDBJ databases">
        <authorList>
            <person name="Schori C."/>
            <person name="Ahrens C."/>
        </authorList>
    </citation>
    <scope>NUCLEOTIDE SEQUENCE [LARGE SCALE GENOMIC DNA]</scope>
    <source>
        <strain evidence="2 3">DSM 2950</strain>
    </source>
</reference>
<name>A0A7G5MVD1_9FIRM</name>
<feature type="transmembrane region" description="Helical" evidence="1">
    <location>
        <begin position="375"/>
        <end position="408"/>
    </location>
</feature>
<feature type="transmembrane region" description="Helical" evidence="1">
    <location>
        <begin position="331"/>
        <end position="354"/>
    </location>
</feature>
<feature type="transmembrane region" description="Helical" evidence="1">
    <location>
        <begin position="179"/>
        <end position="203"/>
    </location>
</feature>
<evidence type="ECO:0000313" key="2">
    <source>
        <dbReference type="EMBL" id="QMW78574.1"/>
    </source>
</evidence>
<keyword evidence="1" id="KW-0472">Membrane</keyword>
<protein>
    <submittedName>
        <fullName evidence="2">Uncharacterized protein</fullName>
    </submittedName>
</protein>
<dbReference type="AlphaFoldDB" id="A0A7G5MVD1"/>
<keyword evidence="1" id="KW-1133">Transmembrane helix</keyword>